<dbReference type="InParanoid" id="A0A1Q3BT04"/>
<dbReference type="EMBL" id="BDDD01000867">
    <property type="protein sequence ID" value="GAV71042.1"/>
    <property type="molecule type" value="Genomic_DNA"/>
</dbReference>
<feature type="domain" description="DDE Tnp4" evidence="8">
    <location>
        <begin position="2"/>
        <end position="122"/>
    </location>
</feature>
<evidence type="ECO:0000256" key="7">
    <source>
        <dbReference type="ARBA" id="ARBA00023242"/>
    </source>
</evidence>
<dbReference type="GO" id="GO:0046872">
    <property type="term" value="F:metal ion binding"/>
    <property type="evidence" value="ECO:0007669"/>
    <property type="project" value="UniProtKB-KW"/>
</dbReference>
<keyword evidence="5" id="KW-0479">Metal-binding</keyword>
<evidence type="ECO:0000313" key="10">
    <source>
        <dbReference type="Proteomes" id="UP000187406"/>
    </source>
</evidence>
<sequence length="125" mass="14940">QNVLEICDFNMIFTFIYVGWEGVAYDSRVLIEIMVEPSKNFPFLPSSIKYYLCDAAYTNTREFMVPYRGVRYWLGDFCRWRAMTKEKKFNHAHAKLRNVIEHAYGVLKARFPILDEMVPYHHFNV</sequence>
<evidence type="ECO:0000256" key="2">
    <source>
        <dbReference type="ARBA" id="ARBA00004123"/>
    </source>
</evidence>
<dbReference type="GO" id="GO:0005634">
    <property type="term" value="C:nucleus"/>
    <property type="evidence" value="ECO:0007669"/>
    <property type="project" value="UniProtKB-SubCell"/>
</dbReference>
<comment type="caution">
    <text evidence="9">The sequence shown here is derived from an EMBL/GenBank/DDBJ whole genome shotgun (WGS) entry which is preliminary data.</text>
</comment>
<protein>
    <submittedName>
        <fullName evidence="9">DDE_4 domain-containing protein</fullName>
    </submittedName>
</protein>
<dbReference type="InterPro" id="IPR045249">
    <property type="entry name" value="HARBI1-like"/>
</dbReference>
<organism evidence="9 10">
    <name type="scientific">Cephalotus follicularis</name>
    <name type="common">Albany pitcher plant</name>
    <dbReference type="NCBI Taxonomy" id="3775"/>
    <lineage>
        <taxon>Eukaryota</taxon>
        <taxon>Viridiplantae</taxon>
        <taxon>Streptophyta</taxon>
        <taxon>Embryophyta</taxon>
        <taxon>Tracheophyta</taxon>
        <taxon>Spermatophyta</taxon>
        <taxon>Magnoliopsida</taxon>
        <taxon>eudicotyledons</taxon>
        <taxon>Gunneridae</taxon>
        <taxon>Pentapetalae</taxon>
        <taxon>rosids</taxon>
        <taxon>fabids</taxon>
        <taxon>Oxalidales</taxon>
        <taxon>Cephalotaceae</taxon>
        <taxon>Cephalotus</taxon>
    </lineage>
</organism>
<reference evidence="10" key="1">
    <citation type="submission" date="2016-04" db="EMBL/GenBank/DDBJ databases">
        <title>Cephalotus genome sequencing.</title>
        <authorList>
            <person name="Fukushima K."/>
            <person name="Hasebe M."/>
            <person name="Fang X."/>
        </authorList>
    </citation>
    <scope>NUCLEOTIDE SEQUENCE [LARGE SCALE GENOMIC DNA]</scope>
    <source>
        <strain evidence="10">cv. St1</strain>
    </source>
</reference>
<proteinExistence type="inferred from homology"/>
<dbReference type="STRING" id="3775.A0A1Q3BT04"/>
<evidence type="ECO:0000256" key="1">
    <source>
        <dbReference type="ARBA" id="ARBA00001968"/>
    </source>
</evidence>
<name>A0A1Q3BT04_CEPFO</name>
<evidence type="ECO:0000256" key="4">
    <source>
        <dbReference type="ARBA" id="ARBA00022722"/>
    </source>
</evidence>
<keyword evidence="10" id="KW-1185">Reference proteome</keyword>
<keyword evidence="6" id="KW-0378">Hydrolase</keyword>
<evidence type="ECO:0000313" key="9">
    <source>
        <dbReference type="EMBL" id="GAV71042.1"/>
    </source>
</evidence>
<evidence type="ECO:0000256" key="3">
    <source>
        <dbReference type="ARBA" id="ARBA00006958"/>
    </source>
</evidence>
<keyword evidence="7" id="KW-0539">Nucleus</keyword>
<dbReference type="AlphaFoldDB" id="A0A1Q3BT04"/>
<keyword evidence="4" id="KW-0540">Nuclease</keyword>
<dbReference type="InterPro" id="IPR027806">
    <property type="entry name" value="HARBI1_dom"/>
</dbReference>
<dbReference type="GO" id="GO:0004518">
    <property type="term" value="F:nuclease activity"/>
    <property type="evidence" value="ECO:0007669"/>
    <property type="project" value="UniProtKB-KW"/>
</dbReference>
<comment type="cofactor">
    <cofactor evidence="1">
        <name>a divalent metal cation</name>
        <dbReference type="ChEBI" id="CHEBI:60240"/>
    </cofactor>
</comment>
<comment type="similarity">
    <text evidence="3">Belongs to the HARBI1 family.</text>
</comment>
<feature type="non-terminal residue" evidence="9">
    <location>
        <position position="1"/>
    </location>
</feature>
<dbReference type="PANTHER" id="PTHR22930:SF265">
    <property type="entry name" value="MYB_SANT-LIKE DOMAIN, HARBINGER TRANSPOSASE-DERIVED NUCLEASE DOMAIN-CONTAINING PROTEIN"/>
    <property type="match status" value="1"/>
</dbReference>
<dbReference type="PANTHER" id="PTHR22930">
    <property type="match status" value="1"/>
</dbReference>
<accession>A0A1Q3BT04</accession>
<dbReference type="OrthoDB" id="1681765at2759"/>
<dbReference type="Pfam" id="PF13359">
    <property type="entry name" value="DDE_Tnp_4"/>
    <property type="match status" value="1"/>
</dbReference>
<evidence type="ECO:0000256" key="6">
    <source>
        <dbReference type="ARBA" id="ARBA00022801"/>
    </source>
</evidence>
<comment type="subcellular location">
    <subcellularLocation>
        <location evidence="2">Nucleus</location>
    </subcellularLocation>
</comment>
<evidence type="ECO:0000259" key="8">
    <source>
        <dbReference type="Pfam" id="PF13359"/>
    </source>
</evidence>
<dbReference type="Proteomes" id="UP000187406">
    <property type="component" value="Unassembled WGS sequence"/>
</dbReference>
<evidence type="ECO:0000256" key="5">
    <source>
        <dbReference type="ARBA" id="ARBA00022723"/>
    </source>
</evidence>
<gene>
    <name evidence="9" type="ORF">CFOL_v3_14536</name>
</gene>
<dbReference type="GO" id="GO:0016787">
    <property type="term" value="F:hydrolase activity"/>
    <property type="evidence" value="ECO:0007669"/>
    <property type="project" value="UniProtKB-KW"/>
</dbReference>